<proteinExistence type="predicted"/>
<evidence type="ECO:0000313" key="1">
    <source>
        <dbReference type="EMBL" id="KUJ79076.1"/>
    </source>
</evidence>
<organism evidence="1 2">
    <name type="scientific">Ruegeria profundi</name>
    <dbReference type="NCBI Taxonomy" id="1685378"/>
    <lineage>
        <taxon>Bacteria</taxon>
        <taxon>Pseudomonadati</taxon>
        <taxon>Pseudomonadota</taxon>
        <taxon>Alphaproteobacteria</taxon>
        <taxon>Rhodobacterales</taxon>
        <taxon>Roseobacteraceae</taxon>
        <taxon>Ruegeria</taxon>
    </lineage>
</organism>
<name>A0A0X3TX32_9RHOB</name>
<comment type="caution">
    <text evidence="1">The sequence shown here is derived from an EMBL/GenBank/DDBJ whole genome shotgun (WGS) entry which is preliminary data.</text>
</comment>
<dbReference type="RefSeq" id="WP_068337222.1">
    <property type="nucleotide sequence ID" value="NZ_LQBP01000005.1"/>
</dbReference>
<evidence type="ECO:0000313" key="2">
    <source>
        <dbReference type="Proteomes" id="UP000053690"/>
    </source>
</evidence>
<gene>
    <name evidence="1" type="ORF">AVO44_11920</name>
</gene>
<protein>
    <submittedName>
        <fullName evidence="1">Uncharacterized protein</fullName>
    </submittedName>
</protein>
<sequence>MIWKTKTHQFSATVCQKTGKTCPALAQMARSVVRAVETAVPATTPDFEFDGNSELSHCPQGCVARFRAQKDLIRIYCGATEDAPLEVLETFADMMFGPDTATRPAGMLTTPPCAMLEVTTLATDPAVTMDRQMAL</sequence>
<dbReference type="EMBL" id="LQBP01000005">
    <property type="protein sequence ID" value="KUJ79076.1"/>
    <property type="molecule type" value="Genomic_DNA"/>
</dbReference>
<dbReference type="AlphaFoldDB" id="A0A0X3TX32"/>
<keyword evidence="2" id="KW-1185">Reference proteome</keyword>
<dbReference type="OrthoDB" id="8364077at2"/>
<reference evidence="2" key="1">
    <citation type="submission" date="2015-12" db="EMBL/GenBank/DDBJ databases">
        <authorList>
            <person name="Zhang G."/>
            <person name="Stingl U."/>
        </authorList>
    </citation>
    <scope>NUCLEOTIDE SEQUENCE [LARGE SCALE GENOMIC DNA]</scope>
    <source>
        <strain evidence="2">ZGT108</strain>
    </source>
</reference>
<dbReference type="Proteomes" id="UP000053690">
    <property type="component" value="Unassembled WGS sequence"/>
</dbReference>
<accession>A0A0X3TX32</accession>